<proteinExistence type="predicted"/>
<comment type="cofactor">
    <cofactor evidence="1">
        <name>Zn(2+)</name>
        <dbReference type="ChEBI" id="CHEBI:29105"/>
    </cofactor>
</comment>
<evidence type="ECO:0000256" key="2">
    <source>
        <dbReference type="ARBA" id="ARBA00022670"/>
    </source>
</evidence>
<evidence type="ECO:0000256" key="3">
    <source>
        <dbReference type="ARBA" id="ARBA00022801"/>
    </source>
</evidence>
<dbReference type="AlphaFoldDB" id="A0A411HFD2"/>
<dbReference type="SMART" id="SM01154">
    <property type="entry name" value="DUF1704"/>
    <property type="match status" value="1"/>
</dbReference>
<evidence type="ECO:0000256" key="4">
    <source>
        <dbReference type="ARBA" id="ARBA00023049"/>
    </source>
</evidence>
<dbReference type="KEGG" id="xbc:ELE36_01760"/>
<evidence type="ECO:0000313" key="6">
    <source>
        <dbReference type="Proteomes" id="UP000291562"/>
    </source>
</evidence>
<keyword evidence="6" id="KW-1185">Reference proteome</keyword>
<dbReference type="EMBL" id="CP035704">
    <property type="protein sequence ID" value="QBB69203.1"/>
    <property type="molecule type" value="Genomic_DNA"/>
</dbReference>
<evidence type="ECO:0000313" key="5">
    <source>
        <dbReference type="EMBL" id="QBB69203.1"/>
    </source>
</evidence>
<dbReference type="OrthoDB" id="9785840at2"/>
<sequence>MDIAATGNTDSTYYATLDRRLVAAVKGIHLLASVSWPAAAQQQFLQDWRRGNASLPSIVYTTHDYSATRAELASIHTACDAQHPLGDYLRRTISSWRIATELLENLGSAKVTDYSIRLYGKPGDALPGSEVNNVDAARHFISVAHELGEGDLIDQAEYHLSAEQVQATLQKQIDAFFVHHKISVVVDPDLVSKAAAGPTRIRLRSATEFSEYDVHQLLEHEAFVHSLTALNGREQPVLSSLARNSPRITATQEGLATFAELITGQIDIERMQRISLRIVAIDMALRGADFIEVFKFFLGEGQSEQDGFSSAMRVFRGVPLTGGAAFTKDTVYLHGLLSVHTYFRLALKHRRFHVCRNLFAGKMTLMDALRLEPFFEDGTIKAPLYVPHWLSRARGLAGQLAFSLFANRIRMDRVEQEFLARRGNLAETAEEA</sequence>
<keyword evidence="4" id="KW-0482">Metalloprotease</keyword>
<dbReference type="PANTHER" id="PTHR31817:SF0">
    <property type="entry name" value="CHROMOSOME UNDETERMINED SCAFFOLD_67, WHOLE GENOME SHOTGUN SEQUENCE"/>
    <property type="match status" value="1"/>
</dbReference>
<dbReference type="Proteomes" id="UP000291562">
    <property type="component" value="Chromosome"/>
</dbReference>
<accession>A0A411HFD2</accession>
<keyword evidence="2" id="KW-0645">Protease</keyword>
<dbReference type="InterPro" id="IPR012548">
    <property type="entry name" value="MATCAP"/>
</dbReference>
<name>A0A411HFD2_9GAMM</name>
<organism evidence="5 6">
    <name type="scientific">Pseudolysobacter antarcticus</name>
    <dbReference type="NCBI Taxonomy" id="2511995"/>
    <lineage>
        <taxon>Bacteria</taxon>
        <taxon>Pseudomonadati</taxon>
        <taxon>Pseudomonadota</taxon>
        <taxon>Gammaproteobacteria</taxon>
        <taxon>Lysobacterales</taxon>
        <taxon>Rhodanobacteraceae</taxon>
        <taxon>Pseudolysobacter</taxon>
    </lineage>
</organism>
<reference evidence="5 6" key="1">
    <citation type="submission" date="2019-01" db="EMBL/GenBank/DDBJ databases">
        <title>Pseudolysobacter antarctica gen. nov., sp. nov., isolated from Fildes Peninsula, Antarctica.</title>
        <authorList>
            <person name="Wei Z."/>
            <person name="Peng F."/>
        </authorList>
    </citation>
    <scope>NUCLEOTIDE SEQUENCE [LARGE SCALE GENOMIC DNA]</scope>
    <source>
        <strain evidence="5 6">AQ6-296</strain>
    </source>
</reference>
<gene>
    <name evidence="5" type="ORF">ELE36_01760</name>
</gene>
<dbReference type="GO" id="GO:0006508">
    <property type="term" value="P:proteolysis"/>
    <property type="evidence" value="ECO:0007669"/>
    <property type="project" value="UniProtKB-KW"/>
</dbReference>
<dbReference type="RefSeq" id="WP_129831459.1">
    <property type="nucleotide sequence ID" value="NZ_CP035704.1"/>
</dbReference>
<dbReference type="Pfam" id="PF08014">
    <property type="entry name" value="MATCAP"/>
    <property type="match status" value="1"/>
</dbReference>
<dbReference type="PANTHER" id="PTHR31817">
    <property type="match status" value="1"/>
</dbReference>
<keyword evidence="3" id="KW-0378">Hydrolase</keyword>
<protein>
    <submittedName>
        <fullName evidence="5">DUF1704 domain-containing protein</fullName>
    </submittedName>
</protein>
<evidence type="ECO:0000256" key="1">
    <source>
        <dbReference type="ARBA" id="ARBA00001947"/>
    </source>
</evidence>
<dbReference type="GO" id="GO:0080164">
    <property type="term" value="P:regulation of nitric oxide metabolic process"/>
    <property type="evidence" value="ECO:0007669"/>
    <property type="project" value="TreeGrafter"/>
</dbReference>
<dbReference type="GO" id="GO:0008237">
    <property type="term" value="F:metallopeptidase activity"/>
    <property type="evidence" value="ECO:0007669"/>
    <property type="project" value="UniProtKB-KW"/>
</dbReference>